<evidence type="ECO:0000313" key="2">
    <source>
        <dbReference type="Proteomes" id="UP000250321"/>
    </source>
</evidence>
<reference evidence="1 2" key="1">
    <citation type="submission" date="2018-02" db="EMBL/GenBank/DDBJ databases">
        <title>Draft genome of wild Prunus yedoensis var. nudiflora.</title>
        <authorList>
            <person name="Baek S."/>
            <person name="Kim J.-H."/>
            <person name="Choi K."/>
            <person name="Kim G.-B."/>
            <person name="Cho A."/>
            <person name="Jang H."/>
            <person name="Shin C.-H."/>
            <person name="Yu H.-J."/>
            <person name="Mun J.-H."/>
        </authorList>
    </citation>
    <scope>NUCLEOTIDE SEQUENCE [LARGE SCALE GENOMIC DNA]</scope>
    <source>
        <strain evidence="2">cv. Jeju island</strain>
        <tissue evidence="1">Leaf</tissue>
    </source>
</reference>
<dbReference type="EMBL" id="PJQY01002514">
    <property type="protein sequence ID" value="PQP92899.1"/>
    <property type="molecule type" value="Genomic_DNA"/>
</dbReference>
<protein>
    <submittedName>
        <fullName evidence="1">Uncharacterized protein</fullName>
    </submittedName>
</protein>
<proteinExistence type="predicted"/>
<sequence>MSTAVVASIAPIALVAMTQEPLGKGELVVIESSVIGTPTLTPVALVNAPLPQMPLSQESTAVTELAVTIRYTAGC</sequence>
<keyword evidence="2" id="KW-1185">Reference proteome</keyword>
<accession>A0A314XL03</accession>
<comment type="caution">
    <text evidence="1">The sequence shown here is derived from an EMBL/GenBank/DDBJ whole genome shotgun (WGS) entry which is preliminary data.</text>
</comment>
<dbReference type="AlphaFoldDB" id="A0A314XL03"/>
<gene>
    <name evidence="1" type="ORF">Pyn_33143</name>
</gene>
<organism evidence="1 2">
    <name type="scientific">Prunus yedoensis var. nudiflora</name>
    <dbReference type="NCBI Taxonomy" id="2094558"/>
    <lineage>
        <taxon>Eukaryota</taxon>
        <taxon>Viridiplantae</taxon>
        <taxon>Streptophyta</taxon>
        <taxon>Embryophyta</taxon>
        <taxon>Tracheophyta</taxon>
        <taxon>Spermatophyta</taxon>
        <taxon>Magnoliopsida</taxon>
        <taxon>eudicotyledons</taxon>
        <taxon>Gunneridae</taxon>
        <taxon>Pentapetalae</taxon>
        <taxon>rosids</taxon>
        <taxon>fabids</taxon>
        <taxon>Rosales</taxon>
        <taxon>Rosaceae</taxon>
        <taxon>Amygdaloideae</taxon>
        <taxon>Amygdaleae</taxon>
        <taxon>Prunus</taxon>
    </lineage>
</organism>
<name>A0A314XL03_PRUYE</name>
<dbReference type="Proteomes" id="UP000250321">
    <property type="component" value="Unassembled WGS sequence"/>
</dbReference>
<evidence type="ECO:0000313" key="1">
    <source>
        <dbReference type="EMBL" id="PQP92899.1"/>
    </source>
</evidence>